<gene>
    <name evidence="3" type="ORF">C4H11_08020</name>
</gene>
<reference evidence="3 4" key="1">
    <citation type="submission" date="2018-02" db="EMBL/GenBank/DDBJ databases">
        <authorList>
            <person name="Holder M.E."/>
            <person name="Ajami N.J."/>
            <person name="Petrosino J.F."/>
        </authorList>
    </citation>
    <scope>NUCLEOTIDE SEQUENCE [LARGE SCALE GENOMIC DNA]</scope>
    <source>
        <strain evidence="3 4">ATCC 33285</strain>
    </source>
</reference>
<evidence type="ECO:0000256" key="1">
    <source>
        <dbReference type="SAM" id="Phobius"/>
    </source>
</evidence>
<dbReference type="PROSITE" id="PS51412">
    <property type="entry name" value="MACPF_2"/>
    <property type="match status" value="1"/>
</dbReference>
<dbReference type="Pfam" id="PF01823">
    <property type="entry name" value="MACPF"/>
    <property type="match status" value="1"/>
</dbReference>
<dbReference type="RefSeq" id="WP_106041189.1">
    <property type="nucleotide sequence ID" value="NZ_CALHZC010000078.1"/>
</dbReference>
<feature type="domain" description="MACPF" evidence="2">
    <location>
        <begin position="21"/>
        <end position="384"/>
    </location>
</feature>
<keyword evidence="1" id="KW-0472">Membrane</keyword>
<dbReference type="Proteomes" id="UP000238304">
    <property type="component" value="Chromosome"/>
</dbReference>
<evidence type="ECO:0000313" key="3">
    <source>
        <dbReference type="EMBL" id="AVM52890.1"/>
    </source>
</evidence>
<sequence>MKRPFFIYYIYYLTAAVMLSNMTACSDDFEKIADMRDDTSGNAVWHSPEVWTRAQSQRYFLRDHAVGYSYNATTGGSYSLDDIRCQVVNRAELDRLADISQFYLYTANTEQKVTMEGNVHHSFTQYVQNSNLKADAEGSITLVAGGNARYECSIFEDGTTDCYIVDAQSKILSGSYRIYPDAIIELAKTHPTVLTASFRDAVRQVAEASEKNFLACVDSFIHTYGTHVVTYAEVGGSLRVLVQLDAKRYKTVENTEAALSADVLNGMFKASWEGGSSTEGYKYLEDSKCYIKVLGGNVRYLDELTNMNNYRVNKVTPSALTQWQSSVVFNPDDFEKDATSVIRMDFTPIHKFVNDPTAKKRIRSIINDSMQDLIDLLGNRNFINVSFPYNPENIKYVIGKTSEKSCASPDVVNLVYAGRHVATICTERVETIDPLQHVRVVYPIYEGRIQLYNGLCRHNGRVYNVAWKGDDCIVTDKGEANNNETIYVTAGVPSFTAYNNITYSPAHPVPYLETDKPFNVDGSYNTGATTYFVKKEKRNFFLPATRDKVPITSIPGWSYDNTLKTMKRNDDYVYIYNPNELKYYE</sequence>
<dbReference type="EMBL" id="CP027231">
    <property type="protein sequence ID" value="AVM52890.1"/>
    <property type="molecule type" value="Genomic_DNA"/>
</dbReference>
<feature type="transmembrane region" description="Helical" evidence="1">
    <location>
        <begin position="6"/>
        <end position="26"/>
    </location>
</feature>
<keyword evidence="1" id="KW-0812">Transmembrane</keyword>
<protein>
    <recommendedName>
        <fullName evidence="2">MACPF domain-containing protein</fullName>
    </recommendedName>
</protein>
<accession>A0ABN5IJ66</accession>
<keyword evidence="1" id="KW-1133">Transmembrane helix</keyword>
<organism evidence="3 4">
    <name type="scientific">Bacteroides zoogleoformans</name>
    <dbReference type="NCBI Taxonomy" id="28119"/>
    <lineage>
        <taxon>Bacteria</taxon>
        <taxon>Pseudomonadati</taxon>
        <taxon>Bacteroidota</taxon>
        <taxon>Bacteroidia</taxon>
        <taxon>Bacteroidales</taxon>
        <taxon>Bacteroidaceae</taxon>
        <taxon>Bacteroides</taxon>
    </lineage>
</organism>
<keyword evidence="4" id="KW-1185">Reference proteome</keyword>
<evidence type="ECO:0000313" key="4">
    <source>
        <dbReference type="Proteomes" id="UP000238304"/>
    </source>
</evidence>
<proteinExistence type="predicted"/>
<dbReference type="InterPro" id="IPR020864">
    <property type="entry name" value="MACPF"/>
</dbReference>
<evidence type="ECO:0000259" key="2">
    <source>
        <dbReference type="PROSITE" id="PS51412"/>
    </source>
</evidence>
<name>A0ABN5IJ66_9BACE</name>